<proteinExistence type="predicted"/>
<evidence type="ECO:0000313" key="2">
    <source>
        <dbReference type="EMBL" id="OJT10037.1"/>
    </source>
</evidence>
<organism evidence="2 3">
    <name type="scientific">Trametes pubescens</name>
    <name type="common">White-rot fungus</name>
    <dbReference type="NCBI Taxonomy" id="154538"/>
    <lineage>
        <taxon>Eukaryota</taxon>
        <taxon>Fungi</taxon>
        <taxon>Dikarya</taxon>
        <taxon>Basidiomycota</taxon>
        <taxon>Agaricomycotina</taxon>
        <taxon>Agaricomycetes</taxon>
        <taxon>Polyporales</taxon>
        <taxon>Polyporaceae</taxon>
        <taxon>Trametes</taxon>
    </lineage>
</organism>
<reference evidence="2 3" key="1">
    <citation type="submission" date="2016-10" db="EMBL/GenBank/DDBJ databases">
        <title>Genome sequence of the basidiomycete white-rot fungus Trametes pubescens.</title>
        <authorList>
            <person name="Makela M.R."/>
            <person name="Granchi Z."/>
            <person name="Peng M."/>
            <person name="De Vries R.P."/>
            <person name="Grigoriev I."/>
            <person name="Riley R."/>
            <person name="Hilden K."/>
        </authorList>
    </citation>
    <scope>NUCLEOTIDE SEQUENCE [LARGE SCALE GENOMIC DNA]</scope>
    <source>
        <strain evidence="2 3">FBCC735</strain>
    </source>
</reference>
<keyword evidence="3" id="KW-1185">Reference proteome</keyword>
<dbReference type="AlphaFoldDB" id="A0A1M2VR23"/>
<name>A0A1M2VR23_TRAPU</name>
<sequence>MFAAIVEAVTGVQKEILMHAPTLDSVSVAQRTSWAVNRKTTHVEEEDETSGRDELLKGPASLVPPIASESSALQG</sequence>
<dbReference type="Proteomes" id="UP000184267">
    <property type="component" value="Unassembled WGS sequence"/>
</dbReference>
<feature type="region of interest" description="Disordered" evidence="1">
    <location>
        <begin position="38"/>
        <end position="75"/>
    </location>
</feature>
<accession>A0A1M2VR23</accession>
<dbReference type="EMBL" id="MNAD01000824">
    <property type="protein sequence ID" value="OJT10037.1"/>
    <property type="molecule type" value="Genomic_DNA"/>
</dbReference>
<evidence type="ECO:0000256" key="1">
    <source>
        <dbReference type="SAM" id="MobiDB-lite"/>
    </source>
</evidence>
<evidence type="ECO:0000313" key="3">
    <source>
        <dbReference type="Proteomes" id="UP000184267"/>
    </source>
</evidence>
<comment type="caution">
    <text evidence="2">The sequence shown here is derived from an EMBL/GenBank/DDBJ whole genome shotgun (WGS) entry which is preliminary data.</text>
</comment>
<gene>
    <name evidence="2" type="ORF">TRAPUB_13489</name>
</gene>
<protein>
    <submittedName>
        <fullName evidence="2">Uncharacterized protein</fullName>
    </submittedName>
</protein>